<dbReference type="Proteomes" id="UP001232445">
    <property type="component" value="Unassembled WGS sequence"/>
</dbReference>
<comment type="caution">
    <text evidence="1">The sequence shown here is derived from an EMBL/GenBank/DDBJ whole genome shotgun (WGS) entry which is preliminary data.</text>
</comment>
<gene>
    <name evidence="1" type="ORF">J2S00_003936</name>
</gene>
<organism evidence="1 2">
    <name type="scientific">Caldalkalibacillus uzonensis</name>
    <dbReference type="NCBI Taxonomy" id="353224"/>
    <lineage>
        <taxon>Bacteria</taxon>
        <taxon>Bacillati</taxon>
        <taxon>Bacillota</taxon>
        <taxon>Bacilli</taxon>
        <taxon>Bacillales</taxon>
        <taxon>Bacillaceae</taxon>
        <taxon>Caldalkalibacillus</taxon>
    </lineage>
</organism>
<sequence length="76" mass="8343">MPESKGGDSALILFSTRAQTYKYPKGKIPPKDMVELATSFLGGGTYFDKPLKEALEVIEKSWFNKANLIFVADGNA</sequence>
<evidence type="ECO:0000313" key="1">
    <source>
        <dbReference type="EMBL" id="MDQ0341092.1"/>
    </source>
</evidence>
<dbReference type="RefSeq" id="WP_307343768.1">
    <property type="nucleotide sequence ID" value="NZ_JAUSUQ010000031.1"/>
</dbReference>
<dbReference type="EMBL" id="JAUSUQ010000031">
    <property type="protein sequence ID" value="MDQ0341092.1"/>
    <property type="molecule type" value="Genomic_DNA"/>
</dbReference>
<name>A0ABU0CY61_9BACI</name>
<keyword evidence="2" id="KW-1185">Reference proteome</keyword>
<reference evidence="1 2" key="1">
    <citation type="submission" date="2023-07" db="EMBL/GenBank/DDBJ databases">
        <title>Genomic Encyclopedia of Type Strains, Phase IV (KMG-IV): sequencing the most valuable type-strain genomes for metagenomic binning, comparative biology and taxonomic classification.</title>
        <authorList>
            <person name="Goeker M."/>
        </authorList>
    </citation>
    <scope>NUCLEOTIDE SEQUENCE [LARGE SCALE GENOMIC DNA]</scope>
    <source>
        <strain evidence="1 2">DSM 17740</strain>
    </source>
</reference>
<proteinExistence type="predicted"/>
<accession>A0ABU0CY61</accession>
<evidence type="ECO:0000313" key="2">
    <source>
        <dbReference type="Proteomes" id="UP001232445"/>
    </source>
</evidence>
<protein>
    <submittedName>
        <fullName evidence="1">Uncharacterized protein with von Willebrand factor type A (VWA) domain</fullName>
    </submittedName>
</protein>